<evidence type="ECO:0008006" key="3">
    <source>
        <dbReference type="Google" id="ProtNLM"/>
    </source>
</evidence>
<dbReference type="AlphaFoldDB" id="A0A0C2CT35"/>
<evidence type="ECO:0000313" key="1">
    <source>
        <dbReference type="EMBL" id="KIG14326.1"/>
    </source>
</evidence>
<accession>A0A0C2CT35</accession>
<dbReference type="Gene3D" id="2.40.10.10">
    <property type="entry name" value="Trypsin-like serine proteases"/>
    <property type="match status" value="2"/>
</dbReference>
<dbReference type="InterPro" id="IPR009003">
    <property type="entry name" value="Peptidase_S1_PA"/>
</dbReference>
<protein>
    <recommendedName>
        <fullName evidence="3">Peptidase S1 domain-containing protein</fullName>
    </recommendedName>
</protein>
<dbReference type="SUPFAM" id="SSF50494">
    <property type="entry name" value="Trypsin-like serine proteases"/>
    <property type="match status" value="1"/>
</dbReference>
<reference evidence="1 2" key="1">
    <citation type="submission" date="2014-12" db="EMBL/GenBank/DDBJ databases">
        <title>Genome assembly of Enhygromyxa salina DSM 15201.</title>
        <authorList>
            <person name="Sharma G."/>
            <person name="Subramanian S."/>
        </authorList>
    </citation>
    <scope>NUCLEOTIDE SEQUENCE [LARGE SCALE GENOMIC DNA]</scope>
    <source>
        <strain evidence="1 2">DSM 15201</strain>
    </source>
</reference>
<dbReference type="Proteomes" id="UP000031599">
    <property type="component" value="Unassembled WGS sequence"/>
</dbReference>
<name>A0A0C2CT35_9BACT</name>
<gene>
    <name evidence="1" type="ORF">DB30_06928</name>
</gene>
<dbReference type="EMBL" id="JMCC02000075">
    <property type="protein sequence ID" value="KIG14326.1"/>
    <property type="molecule type" value="Genomic_DNA"/>
</dbReference>
<organism evidence="1 2">
    <name type="scientific">Enhygromyxa salina</name>
    <dbReference type="NCBI Taxonomy" id="215803"/>
    <lineage>
        <taxon>Bacteria</taxon>
        <taxon>Pseudomonadati</taxon>
        <taxon>Myxococcota</taxon>
        <taxon>Polyangia</taxon>
        <taxon>Nannocystales</taxon>
        <taxon>Nannocystaceae</taxon>
        <taxon>Enhygromyxa</taxon>
    </lineage>
</organism>
<sequence length="332" mass="34949">MQTQRACELAVGLLCGEPERAAATLGVTPSHRSLVRLVAAAQPWLRSRKVQGVGVGRRVRQGVRFADQPVVTILVDTKVAARGLAHPIPQRLVLPGHGEVELDVRPVGQLFAQARYRVSRPALCGSSIGHAAGGIGTLGCLVRPRRASEAVYLLSAAHVIAPHGRASLGDPIYQPAVAEYRPPRSPIAKLSGHTALSRGRSHANSVDAAIAELTEPHSVVRDLLAFGLAPKDTAQVADGDRVDKVGARTHRTSGWVTEITANVFLRYPNMGGALVGFRDQIVCTSMSRAGDSGALVVDAQCRAIGLLIGGSDTATIVTPIAAVLREFGVRLA</sequence>
<dbReference type="InterPro" id="IPR043504">
    <property type="entry name" value="Peptidase_S1_PA_chymotrypsin"/>
</dbReference>
<proteinExistence type="predicted"/>
<evidence type="ECO:0000313" key="2">
    <source>
        <dbReference type="Proteomes" id="UP000031599"/>
    </source>
</evidence>
<comment type="caution">
    <text evidence="1">The sequence shown here is derived from an EMBL/GenBank/DDBJ whole genome shotgun (WGS) entry which is preliminary data.</text>
</comment>
<dbReference type="RefSeq" id="WP_052553930.1">
    <property type="nucleotide sequence ID" value="NZ_JMCC02000075.1"/>
</dbReference>